<reference evidence="1" key="1">
    <citation type="submission" date="2021-01" db="EMBL/GenBank/DDBJ databases">
        <authorList>
            <consortium name="Genoscope - CEA"/>
            <person name="William W."/>
        </authorList>
    </citation>
    <scope>NUCLEOTIDE SEQUENCE</scope>
</reference>
<accession>A0A8S1LWJ9</accession>
<keyword evidence="2" id="KW-1185">Reference proteome</keyword>
<evidence type="ECO:0000313" key="2">
    <source>
        <dbReference type="Proteomes" id="UP000692954"/>
    </source>
</evidence>
<proteinExistence type="predicted"/>
<comment type="caution">
    <text evidence="1">The sequence shown here is derived from an EMBL/GenBank/DDBJ whole genome shotgun (WGS) entry which is preliminary data.</text>
</comment>
<name>A0A8S1LWJ9_9CILI</name>
<dbReference type="AlphaFoldDB" id="A0A8S1LWJ9"/>
<sequence length="133" mass="16004">MLKKNYDIQIMMLLCDYKNFPIIDEKLEQLMKWFGNICETKIKLIRGKIQMQLQKIQIFILIGKLNIIRWQKLFLNLFKNEQSAMLEMGIIRMPPFIPSSMTHLLKLAIRDVSLLYQLRFQLQLYIIQINELL</sequence>
<protein>
    <submittedName>
        <fullName evidence="1">Uncharacterized protein</fullName>
    </submittedName>
</protein>
<gene>
    <name evidence="1" type="ORF">PSON_ATCC_30995.1.T0280145</name>
</gene>
<dbReference type="Proteomes" id="UP000692954">
    <property type="component" value="Unassembled WGS sequence"/>
</dbReference>
<organism evidence="1 2">
    <name type="scientific">Paramecium sonneborni</name>
    <dbReference type="NCBI Taxonomy" id="65129"/>
    <lineage>
        <taxon>Eukaryota</taxon>
        <taxon>Sar</taxon>
        <taxon>Alveolata</taxon>
        <taxon>Ciliophora</taxon>
        <taxon>Intramacronucleata</taxon>
        <taxon>Oligohymenophorea</taxon>
        <taxon>Peniculida</taxon>
        <taxon>Parameciidae</taxon>
        <taxon>Paramecium</taxon>
    </lineage>
</organism>
<dbReference type="EMBL" id="CAJJDN010000028">
    <property type="protein sequence ID" value="CAD8071609.1"/>
    <property type="molecule type" value="Genomic_DNA"/>
</dbReference>
<evidence type="ECO:0000313" key="1">
    <source>
        <dbReference type="EMBL" id="CAD8071609.1"/>
    </source>
</evidence>